<protein>
    <submittedName>
        <fullName evidence="4">T9SS type A sorting domain-containing protein</fullName>
    </submittedName>
</protein>
<gene>
    <name evidence="4" type="ORF">P8625_13005</name>
</gene>
<dbReference type="InterPro" id="IPR012334">
    <property type="entry name" value="Pectin_lyas_fold"/>
</dbReference>
<dbReference type="Pfam" id="PF18962">
    <property type="entry name" value="Por_Secre_tail"/>
    <property type="match status" value="1"/>
</dbReference>
<dbReference type="NCBIfam" id="TIGR04183">
    <property type="entry name" value="Por_Secre_tail"/>
    <property type="match status" value="1"/>
</dbReference>
<organism evidence="4 5">
    <name type="scientific">Tenacibaculum tangerinum</name>
    <dbReference type="NCBI Taxonomy" id="3038772"/>
    <lineage>
        <taxon>Bacteria</taxon>
        <taxon>Pseudomonadati</taxon>
        <taxon>Bacteroidota</taxon>
        <taxon>Flavobacteriia</taxon>
        <taxon>Flavobacteriales</taxon>
        <taxon>Flavobacteriaceae</taxon>
        <taxon>Tenacibaculum</taxon>
    </lineage>
</organism>
<dbReference type="InterPro" id="IPR026444">
    <property type="entry name" value="Secre_tail"/>
</dbReference>
<dbReference type="Gene3D" id="2.160.20.10">
    <property type="entry name" value="Single-stranded right-handed beta-helix, Pectin lyase-like"/>
    <property type="match status" value="1"/>
</dbReference>
<sequence length="863" mass="90381">MTRINYIFAFLSLFIVGSMFSQTYIKSTGNDTTGDGSEGNPYATIAKAMTETLSGGTIVIVGTINQTPTEANINTGGKSFTFQGQSNAVINGDGMNRMFSLAGVLSLSFENITFQNFGSTEKGSVLFASNAGADITFTNCVFLNNTIANSNGGGALHISNAALTITSSTFSGNSNTNGGGGALLVTGDTNANISGTTFYNNSATARAGAILAVGNSNTTITNCTFFENTSAKTSDFEGAAIRVNTITASVTATNCLFYNNKLSSGAGVSSDLTGPPDATINLTNSLAQFVNNLDTDTNNTVINSDYLSGSNLTWSSSLNSVTYGAPSSITDSTPIDYGNDNQDIGAWNSNINLFKGTTNSDWATGANWSSTAMPTSLENVTLLADSPGVIVGATTGAVSNNLSVDAGSSLTINSGGSLIVSGTSSGNVTYNRELTAVAGNANGWHLISSPVAGQTYNNAYATANSLATSGAKRGLATYNDANSTGSKYTYLLSDDSNAGSFNSGIYAGSGVGYAAKRASTGIVAFTGTINTADVNGVSISTGGNGFNLLGVPYTSYMSSQTFLDNNPNLDQAQIWVWKQDNSSGGNFIAMTAKGDNFILAPGQGFFVKATSGTSVNFAKSNQTANGDTFQKSSRTEIKLSISDGESNRFAKLYYTDNATKGYDAGWEGEVFGGIVNSLEVFSQLVDDNQSKNYQVQSLPLSEIESITVPLGVRAASGKEIAFSVETLNLPTDVKVFLEDRVNNTFERLDEANSEYKVILTESLNGVGRFYLHAKSSSSDINTENINSENLNMYKINNTTVRIVGLANGKSSVKLFNILGKQMMQTSFNTSGVKEVSLPKLASGIYILQLETLKGKLSKKIIIE</sequence>
<dbReference type="SUPFAM" id="SSF51126">
    <property type="entry name" value="Pectin lyase-like"/>
    <property type="match status" value="1"/>
</dbReference>
<dbReference type="InterPro" id="IPR039448">
    <property type="entry name" value="Beta_helix"/>
</dbReference>
<dbReference type="EMBL" id="CP122539">
    <property type="protein sequence ID" value="WGH74984.1"/>
    <property type="molecule type" value="Genomic_DNA"/>
</dbReference>
<reference evidence="4 5" key="1">
    <citation type="submission" date="2023-04" db="EMBL/GenBank/DDBJ databases">
        <title>Tenacibaculum tangerinum sp. nov., isolated from sea tidal flat of South Korea.</title>
        <authorList>
            <person name="Lee S.H."/>
            <person name="Kim J.-J."/>
        </authorList>
    </citation>
    <scope>NUCLEOTIDE SEQUENCE [LARGE SCALE GENOMIC DNA]</scope>
    <source>
        <strain evidence="4 5">GRR-S3-23</strain>
    </source>
</reference>
<dbReference type="SMART" id="SM00710">
    <property type="entry name" value="PbH1"/>
    <property type="match status" value="5"/>
</dbReference>
<dbReference type="Proteomes" id="UP001232001">
    <property type="component" value="Chromosome"/>
</dbReference>
<evidence type="ECO:0000313" key="5">
    <source>
        <dbReference type="Proteomes" id="UP001232001"/>
    </source>
</evidence>
<dbReference type="RefSeq" id="WP_279650877.1">
    <property type="nucleotide sequence ID" value="NZ_CP122539.1"/>
</dbReference>
<feature type="domain" description="Secretion system C-terminal sorting" evidence="3">
    <location>
        <begin position="806"/>
        <end position="862"/>
    </location>
</feature>
<evidence type="ECO:0000313" key="4">
    <source>
        <dbReference type="EMBL" id="WGH74984.1"/>
    </source>
</evidence>
<keyword evidence="1" id="KW-0732">Signal</keyword>
<name>A0ABY8L4N2_9FLAO</name>
<evidence type="ECO:0000259" key="2">
    <source>
        <dbReference type="Pfam" id="PF13229"/>
    </source>
</evidence>
<dbReference type="Pfam" id="PF13229">
    <property type="entry name" value="Beta_helix"/>
    <property type="match status" value="1"/>
</dbReference>
<proteinExistence type="predicted"/>
<evidence type="ECO:0000256" key="1">
    <source>
        <dbReference type="ARBA" id="ARBA00022729"/>
    </source>
</evidence>
<dbReference type="InterPro" id="IPR006626">
    <property type="entry name" value="PbH1"/>
</dbReference>
<keyword evidence="5" id="KW-1185">Reference proteome</keyword>
<dbReference type="InterPro" id="IPR011050">
    <property type="entry name" value="Pectin_lyase_fold/virulence"/>
</dbReference>
<accession>A0ABY8L4N2</accession>
<evidence type="ECO:0000259" key="3">
    <source>
        <dbReference type="Pfam" id="PF18962"/>
    </source>
</evidence>
<feature type="domain" description="Right handed beta helix" evidence="2">
    <location>
        <begin position="139"/>
        <end position="303"/>
    </location>
</feature>